<dbReference type="PANTHER" id="PTHR47723:SF19">
    <property type="entry name" value="POLYNUCLEOTIDYL TRANSFERASE, RIBONUCLEASE H-LIKE SUPERFAMILY PROTEIN"/>
    <property type="match status" value="1"/>
</dbReference>
<proteinExistence type="predicted"/>
<feature type="domain" description="RNase H type-1" evidence="2">
    <location>
        <begin position="41"/>
        <end position="119"/>
    </location>
</feature>
<dbReference type="Pfam" id="PF13456">
    <property type="entry name" value="RVT_3"/>
    <property type="match status" value="1"/>
</dbReference>
<organism evidence="3 4">
    <name type="scientific">Hibiscus sabdariffa</name>
    <name type="common">roselle</name>
    <dbReference type="NCBI Taxonomy" id="183260"/>
    <lineage>
        <taxon>Eukaryota</taxon>
        <taxon>Viridiplantae</taxon>
        <taxon>Streptophyta</taxon>
        <taxon>Embryophyta</taxon>
        <taxon>Tracheophyta</taxon>
        <taxon>Spermatophyta</taxon>
        <taxon>Magnoliopsida</taxon>
        <taxon>eudicotyledons</taxon>
        <taxon>Gunneridae</taxon>
        <taxon>Pentapetalae</taxon>
        <taxon>rosids</taxon>
        <taxon>malvids</taxon>
        <taxon>Malvales</taxon>
        <taxon>Malvaceae</taxon>
        <taxon>Malvoideae</taxon>
        <taxon>Hibiscus</taxon>
    </lineage>
</organism>
<feature type="chain" id="PRO_5046420620" description="RNase H type-1 domain-containing protein" evidence="1">
    <location>
        <begin position="27"/>
        <end position="163"/>
    </location>
</feature>
<dbReference type="InterPro" id="IPR044730">
    <property type="entry name" value="RNase_H-like_dom_plant"/>
</dbReference>
<keyword evidence="1" id="KW-0732">Signal</keyword>
<dbReference type="PANTHER" id="PTHR47723">
    <property type="entry name" value="OS05G0353850 PROTEIN"/>
    <property type="match status" value="1"/>
</dbReference>
<evidence type="ECO:0000313" key="3">
    <source>
        <dbReference type="EMBL" id="KAK9008211.1"/>
    </source>
</evidence>
<evidence type="ECO:0000256" key="1">
    <source>
        <dbReference type="SAM" id="SignalP"/>
    </source>
</evidence>
<comment type="caution">
    <text evidence="3">The sequence shown here is derived from an EMBL/GenBank/DDBJ whole genome shotgun (WGS) entry which is preliminary data.</text>
</comment>
<gene>
    <name evidence="3" type="ORF">V6N11_075113</name>
</gene>
<reference evidence="3 4" key="1">
    <citation type="journal article" date="2024" name="G3 (Bethesda)">
        <title>Genome assembly of Hibiscus sabdariffa L. provides insights into metabolisms of medicinal natural products.</title>
        <authorList>
            <person name="Kim T."/>
        </authorList>
    </citation>
    <scope>NUCLEOTIDE SEQUENCE [LARGE SCALE GENOMIC DNA]</scope>
    <source>
        <strain evidence="3">TK-2024</strain>
        <tissue evidence="3">Old leaves</tissue>
    </source>
</reference>
<evidence type="ECO:0000313" key="4">
    <source>
        <dbReference type="Proteomes" id="UP001396334"/>
    </source>
</evidence>
<sequence>MGGRMKWGACFSVWCWLLWKFRCSRVLDEDFIEREGIYDRGSELWAVLDGLRHAWAVNCRRVELETDNKEVERILKHDSESLGASALVMSIHEWLRKDWVVIVRHVPRECNGVADSLAALGRDYGWQGSTFPTPPWGIVHRLDDERQQWLSTRPVQRFVDDPG</sequence>
<dbReference type="InterPro" id="IPR002156">
    <property type="entry name" value="RNaseH_domain"/>
</dbReference>
<dbReference type="EMBL" id="JBBPBN010000026">
    <property type="protein sequence ID" value="KAK9008211.1"/>
    <property type="molecule type" value="Genomic_DNA"/>
</dbReference>
<dbReference type="Proteomes" id="UP001396334">
    <property type="component" value="Unassembled WGS sequence"/>
</dbReference>
<dbReference type="InterPro" id="IPR012337">
    <property type="entry name" value="RNaseH-like_sf"/>
</dbReference>
<dbReference type="CDD" id="cd06222">
    <property type="entry name" value="RNase_H_like"/>
    <property type="match status" value="1"/>
</dbReference>
<dbReference type="SUPFAM" id="SSF53098">
    <property type="entry name" value="Ribonuclease H-like"/>
    <property type="match status" value="1"/>
</dbReference>
<feature type="signal peptide" evidence="1">
    <location>
        <begin position="1"/>
        <end position="26"/>
    </location>
</feature>
<name>A0ABR2R5Z9_9ROSI</name>
<keyword evidence="4" id="KW-1185">Reference proteome</keyword>
<dbReference type="Gene3D" id="3.30.420.10">
    <property type="entry name" value="Ribonuclease H-like superfamily/Ribonuclease H"/>
    <property type="match status" value="1"/>
</dbReference>
<accession>A0ABR2R5Z9</accession>
<dbReference type="InterPro" id="IPR036397">
    <property type="entry name" value="RNaseH_sf"/>
</dbReference>
<dbReference type="InterPro" id="IPR053151">
    <property type="entry name" value="RNase_H-like"/>
</dbReference>
<protein>
    <recommendedName>
        <fullName evidence="2">RNase H type-1 domain-containing protein</fullName>
    </recommendedName>
</protein>
<evidence type="ECO:0000259" key="2">
    <source>
        <dbReference type="Pfam" id="PF13456"/>
    </source>
</evidence>